<evidence type="ECO:0000313" key="3">
    <source>
        <dbReference type="EMBL" id="KZO95758.1"/>
    </source>
</evidence>
<keyword evidence="2" id="KW-0472">Membrane</keyword>
<evidence type="ECO:0000313" key="4">
    <source>
        <dbReference type="Proteomes" id="UP000076738"/>
    </source>
</evidence>
<keyword evidence="2" id="KW-1133">Transmembrane helix</keyword>
<keyword evidence="4" id="KW-1185">Reference proteome</keyword>
<accession>A0A167LJS2</accession>
<feature type="transmembrane region" description="Helical" evidence="2">
    <location>
        <begin position="40"/>
        <end position="60"/>
    </location>
</feature>
<name>A0A167LJS2_CALVF</name>
<keyword evidence="2" id="KW-0812">Transmembrane</keyword>
<feature type="compositionally biased region" description="Basic residues" evidence="1">
    <location>
        <begin position="180"/>
        <end position="194"/>
    </location>
</feature>
<reference evidence="3 4" key="1">
    <citation type="journal article" date="2016" name="Mol. Biol. Evol.">
        <title>Comparative Genomics of Early-Diverging Mushroom-Forming Fungi Provides Insights into the Origins of Lignocellulose Decay Capabilities.</title>
        <authorList>
            <person name="Nagy L.G."/>
            <person name="Riley R."/>
            <person name="Tritt A."/>
            <person name="Adam C."/>
            <person name="Daum C."/>
            <person name="Floudas D."/>
            <person name="Sun H."/>
            <person name="Yadav J.S."/>
            <person name="Pangilinan J."/>
            <person name="Larsson K.H."/>
            <person name="Matsuura K."/>
            <person name="Barry K."/>
            <person name="Labutti K."/>
            <person name="Kuo R."/>
            <person name="Ohm R.A."/>
            <person name="Bhattacharya S.S."/>
            <person name="Shirouzu T."/>
            <person name="Yoshinaga Y."/>
            <person name="Martin F.M."/>
            <person name="Grigoriev I.V."/>
            <person name="Hibbett D.S."/>
        </authorList>
    </citation>
    <scope>NUCLEOTIDE SEQUENCE [LARGE SCALE GENOMIC DNA]</scope>
    <source>
        <strain evidence="3 4">TUFC12733</strain>
    </source>
</reference>
<dbReference type="AlphaFoldDB" id="A0A167LJS2"/>
<dbReference type="EMBL" id="KV417287">
    <property type="protein sequence ID" value="KZO95758.1"/>
    <property type="molecule type" value="Genomic_DNA"/>
</dbReference>
<feature type="region of interest" description="Disordered" evidence="1">
    <location>
        <begin position="168"/>
        <end position="200"/>
    </location>
</feature>
<evidence type="ECO:0000256" key="1">
    <source>
        <dbReference type="SAM" id="MobiDB-lite"/>
    </source>
</evidence>
<protein>
    <submittedName>
        <fullName evidence="3">Uncharacterized protein</fullName>
    </submittedName>
</protein>
<gene>
    <name evidence="3" type="ORF">CALVIDRAFT_537740</name>
</gene>
<organism evidence="3 4">
    <name type="scientific">Calocera viscosa (strain TUFC12733)</name>
    <dbReference type="NCBI Taxonomy" id="1330018"/>
    <lineage>
        <taxon>Eukaryota</taxon>
        <taxon>Fungi</taxon>
        <taxon>Dikarya</taxon>
        <taxon>Basidiomycota</taxon>
        <taxon>Agaricomycotina</taxon>
        <taxon>Dacrymycetes</taxon>
        <taxon>Dacrymycetales</taxon>
        <taxon>Dacrymycetaceae</taxon>
        <taxon>Calocera</taxon>
    </lineage>
</organism>
<sequence>MLSSNARSLFALPRHLPSHPHPSASAHSSAWRKPLARPRAAGTALLVLIIFLLLSLATNLHPPHWHPALLPLSPTRSDLHRNPSALLLPVRGNWRHLLPLLPNPARVLHVPRAQLVPLPSDAEDPTDQQTQPEPEQATLFLAPDALAQEPEMTLDELEAWALAYVPPPLTAEGAKADAKRKVKAKRGTKRRSARRMVNQD</sequence>
<dbReference type="OrthoDB" id="10646627at2759"/>
<proteinExistence type="predicted"/>
<evidence type="ECO:0000256" key="2">
    <source>
        <dbReference type="SAM" id="Phobius"/>
    </source>
</evidence>
<dbReference type="Proteomes" id="UP000076738">
    <property type="component" value="Unassembled WGS sequence"/>
</dbReference>